<keyword evidence="6" id="KW-1185">Reference proteome</keyword>
<dbReference type="Gene3D" id="1.10.10.10">
    <property type="entry name" value="Winged helix-like DNA-binding domain superfamily/Winged helix DNA-binding domain"/>
    <property type="match status" value="1"/>
</dbReference>
<dbReference type="InterPro" id="IPR036388">
    <property type="entry name" value="WH-like_DNA-bd_sf"/>
</dbReference>
<dbReference type="OMA" id="WPTPQVA"/>
<feature type="compositionally biased region" description="Polar residues" evidence="3">
    <location>
        <begin position="319"/>
        <end position="332"/>
    </location>
</feature>
<evidence type="ECO:0000256" key="1">
    <source>
        <dbReference type="ARBA" id="ARBA00022884"/>
    </source>
</evidence>
<sequence length="851" mass="93575">MATASAFSYAQAAKGQNSNPESPQSTSQAADSLSTVPTSAATSLDDASLADSGSHAKIAASAEKHDAASADKHDAASTVGSESDIRSESVLSRRTDARRDDELSRLERPWRRNDRDAPSSTRSDDADSKRRKGKNKGDKSADEELPKVELTEAPVPSVNIWQQRRDAAAAKVVRPDDASSTAASEDIKPPPKVTDFAGAVNGHKTTTRKRAPAPVDDAMLWPTPEIAVQEDKDTKKKDTKPESKETQDDTAKPRTKEKWVTYEYVPTVNFETQLPQMRNTKPRGGARNVNGGRPSAPAQTGDKAGSVAPAPKTNDRRQSTANGAPRTGSQPPSKRASVDVATLREQRKVSGSTASEKAKDAAPAASVEQSQPPRERAEGRADRGRGGYRGRGGHHTSSHTQHQHAGPFNGNGPATGRPQGPYSPPPRGGHGQMFVPPTQRGRGGRGSATNFHRMSLPGGRMPAVQTQFASYEYLVAPMSAMPYQPQPYWDNMMVPVLKNQIEYYFSIENLCKDMYLRQRMDSQGFVPLHFIAAFKRVRELSADIGMLRTVCEMSMEIDLVVGEDDVERVRRSEGWESFVLPLEDRDDLARNHGPVKLSFKSRLPYPMPPQYNGMQMPYGMPSPPPFAPHEQFQQFFDHHAMNGVNGINGHSQKGSQLSAAVPDFAPAGALQTLKLNGTVNGTHEKQNGVYAGAEACKIPAAALEQDFHLYFVGMMVKANKACEFRGHTMTQELGYQKLKRKKVDHGVCTRLVFQTESLHRLHELPSLNEDSIIGNPTPWLVFLGILFLFSCSPFHRATFDEPRPSSFTTSTSEHWKRDIMKGVLTTDRLILSTYTLDLNILKSRKTKKIYR</sequence>
<evidence type="ECO:0000313" key="5">
    <source>
        <dbReference type="EMBL" id="EGX96457.1"/>
    </source>
</evidence>
<dbReference type="CDD" id="cd07323">
    <property type="entry name" value="LAM"/>
    <property type="match status" value="1"/>
</dbReference>
<evidence type="ECO:0000313" key="6">
    <source>
        <dbReference type="Proteomes" id="UP000001610"/>
    </source>
</evidence>
<dbReference type="PANTHER" id="PTHR22792:SF132">
    <property type="entry name" value="LA-RELATED PROTEIN 1"/>
    <property type="match status" value="1"/>
</dbReference>
<feature type="compositionally biased region" description="Basic and acidic residues" evidence="3">
    <location>
        <begin position="229"/>
        <end position="260"/>
    </location>
</feature>
<dbReference type="eggNOG" id="KOG2590">
    <property type="taxonomic scope" value="Eukaryota"/>
</dbReference>
<dbReference type="Proteomes" id="UP000001610">
    <property type="component" value="Unassembled WGS sequence"/>
</dbReference>
<dbReference type="KEGG" id="cmt:CCM_01114"/>
<dbReference type="GO" id="GO:0045727">
    <property type="term" value="P:positive regulation of translation"/>
    <property type="evidence" value="ECO:0007669"/>
    <property type="project" value="TreeGrafter"/>
</dbReference>
<evidence type="ECO:0000256" key="3">
    <source>
        <dbReference type="SAM" id="MobiDB-lite"/>
    </source>
</evidence>
<dbReference type="InterPro" id="IPR006630">
    <property type="entry name" value="La_HTH"/>
</dbReference>
<dbReference type="HOGENOM" id="CLU_005100_1_0_1"/>
<evidence type="ECO:0000256" key="2">
    <source>
        <dbReference type="PROSITE-ProRule" id="PRU00332"/>
    </source>
</evidence>
<name>G3J376_CORMM</name>
<feature type="domain" description="HTH La-type RNA-binding" evidence="4">
    <location>
        <begin position="487"/>
        <end position="584"/>
    </location>
</feature>
<dbReference type="OrthoDB" id="340227at2759"/>
<dbReference type="AlphaFoldDB" id="G3J376"/>
<feature type="compositionally biased region" description="Basic and acidic residues" evidence="3">
    <location>
        <begin position="163"/>
        <end position="177"/>
    </location>
</feature>
<dbReference type="GeneID" id="18163146"/>
<dbReference type="PANTHER" id="PTHR22792">
    <property type="entry name" value="LUPUS LA PROTEIN-RELATED"/>
    <property type="match status" value="1"/>
</dbReference>
<dbReference type="RefSeq" id="XP_006666334.1">
    <property type="nucleotide sequence ID" value="XM_006666271.1"/>
</dbReference>
<proteinExistence type="predicted"/>
<feature type="compositionally biased region" description="Basic and acidic residues" evidence="3">
    <location>
        <begin position="83"/>
        <end position="128"/>
    </location>
</feature>
<evidence type="ECO:0000259" key="4">
    <source>
        <dbReference type="PROSITE" id="PS50961"/>
    </source>
</evidence>
<feature type="compositionally biased region" description="Low complexity" evidence="3">
    <location>
        <begin position="38"/>
        <end position="61"/>
    </location>
</feature>
<reference evidence="5 6" key="1">
    <citation type="journal article" date="2011" name="Genome Biol.">
        <title>Genome sequence of the insect pathogenic fungus Cordyceps militaris, a valued traditional Chinese medicine.</title>
        <authorList>
            <person name="Zheng P."/>
            <person name="Xia Y."/>
            <person name="Xiao G."/>
            <person name="Xiong C."/>
            <person name="Hu X."/>
            <person name="Zhang S."/>
            <person name="Zheng H."/>
            <person name="Huang Y."/>
            <person name="Zhou Y."/>
            <person name="Wang S."/>
            <person name="Zhao G.P."/>
            <person name="Liu X."/>
            <person name="St Leger R.J."/>
            <person name="Wang C."/>
        </authorList>
    </citation>
    <scope>NUCLEOTIDE SEQUENCE [LARGE SCALE GENOMIC DNA]</scope>
    <source>
        <strain evidence="5 6">CM01</strain>
    </source>
</reference>
<dbReference type="InParanoid" id="G3J376"/>
<feature type="compositionally biased region" description="Basic and acidic residues" evidence="3">
    <location>
        <begin position="373"/>
        <end position="385"/>
    </location>
</feature>
<dbReference type="GO" id="GO:0010494">
    <property type="term" value="C:cytoplasmic stress granule"/>
    <property type="evidence" value="ECO:0007669"/>
    <property type="project" value="TreeGrafter"/>
</dbReference>
<dbReference type="PROSITE" id="PS50961">
    <property type="entry name" value="HTH_LA"/>
    <property type="match status" value="1"/>
</dbReference>
<dbReference type="SMART" id="SM00715">
    <property type="entry name" value="LA"/>
    <property type="match status" value="1"/>
</dbReference>
<dbReference type="InterPro" id="IPR045180">
    <property type="entry name" value="La_dom_prot"/>
</dbReference>
<feature type="compositionally biased region" description="Polar residues" evidence="3">
    <location>
        <begin position="14"/>
        <end position="37"/>
    </location>
</feature>
<feature type="compositionally biased region" description="Basic and acidic residues" evidence="3">
    <location>
        <begin position="62"/>
        <end position="75"/>
    </location>
</feature>
<gene>
    <name evidence="5" type="ORF">CCM_01114</name>
</gene>
<dbReference type="EMBL" id="JH126399">
    <property type="protein sequence ID" value="EGX96457.1"/>
    <property type="molecule type" value="Genomic_DNA"/>
</dbReference>
<feature type="compositionally biased region" description="Basic and acidic residues" evidence="3">
    <location>
        <begin position="135"/>
        <end position="150"/>
    </location>
</feature>
<dbReference type="InterPro" id="IPR036390">
    <property type="entry name" value="WH_DNA-bd_sf"/>
</dbReference>
<feature type="compositionally biased region" description="Low complexity" evidence="3">
    <location>
        <begin position="1"/>
        <end position="13"/>
    </location>
</feature>
<dbReference type="SUPFAM" id="SSF46785">
    <property type="entry name" value="Winged helix' DNA-binding domain"/>
    <property type="match status" value="1"/>
</dbReference>
<organism evidence="5 6">
    <name type="scientific">Cordyceps militaris (strain CM01)</name>
    <name type="common">Caterpillar fungus</name>
    <dbReference type="NCBI Taxonomy" id="983644"/>
    <lineage>
        <taxon>Eukaryota</taxon>
        <taxon>Fungi</taxon>
        <taxon>Dikarya</taxon>
        <taxon>Ascomycota</taxon>
        <taxon>Pezizomycotina</taxon>
        <taxon>Sordariomycetes</taxon>
        <taxon>Hypocreomycetidae</taxon>
        <taxon>Hypocreales</taxon>
        <taxon>Cordycipitaceae</taxon>
        <taxon>Cordyceps</taxon>
    </lineage>
</organism>
<dbReference type="GO" id="GO:0003723">
    <property type="term" value="F:RNA binding"/>
    <property type="evidence" value="ECO:0007669"/>
    <property type="project" value="UniProtKB-UniRule"/>
</dbReference>
<feature type="compositionally biased region" description="Basic residues" evidence="3">
    <location>
        <begin position="386"/>
        <end position="397"/>
    </location>
</feature>
<dbReference type="VEuPathDB" id="FungiDB:CCM_01114"/>
<feature type="region of interest" description="Disordered" evidence="3">
    <location>
        <begin position="1"/>
        <end position="449"/>
    </location>
</feature>
<keyword evidence="1 2" id="KW-0694">RNA-binding</keyword>
<feature type="compositionally biased region" description="Polar residues" evidence="3">
    <location>
        <begin position="269"/>
        <end position="279"/>
    </location>
</feature>
<dbReference type="GO" id="GO:0005829">
    <property type="term" value="C:cytosol"/>
    <property type="evidence" value="ECO:0007669"/>
    <property type="project" value="TreeGrafter"/>
</dbReference>
<dbReference type="Pfam" id="PF05383">
    <property type="entry name" value="La"/>
    <property type="match status" value="1"/>
</dbReference>
<protein>
    <submittedName>
        <fullName evidence="5">La domain family</fullName>
    </submittedName>
</protein>
<dbReference type="STRING" id="983644.G3J376"/>
<accession>G3J376</accession>